<keyword evidence="6 8" id="KW-1133">Transmembrane helix</keyword>
<evidence type="ECO:0000313" key="9">
    <source>
        <dbReference type="Proteomes" id="UP000694941"/>
    </source>
</evidence>
<evidence type="ECO:0000256" key="1">
    <source>
        <dbReference type="ARBA" id="ARBA00004141"/>
    </source>
</evidence>
<evidence type="ECO:0000256" key="5">
    <source>
        <dbReference type="ARBA" id="ARBA00022692"/>
    </source>
</evidence>
<comment type="function">
    <text evidence="8">Sodium-phosphate symporter.</text>
</comment>
<evidence type="ECO:0000256" key="6">
    <source>
        <dbReference type="ARBA" id="ARBA00022989"/>
    </source>
</evidence>
<feature type="transmembrane region" description="Helical" evidence="8">
    <location>
        <begin position="360"/>
        <end position="389"/>
    </location>
</feature>
<evidence type="ECO:0000256" key="2">
    <source>
        <dbReference type="ARBA" id="ARBA00009916"/>
    </source>
</evidence>
<dbReference type="PANTHER" id="PTHR11101:SF80">
    <property type="entry name" value="PHOSPHATE TRANSPORTER"/>
    <property type="match status" value="1"/>
</dbReference>
<organism evidence="9 10">
    <name type="scientific">Limulus polyphemus</name>
    <name type="common">Atlantic horseshoe crab</name>
    <dbReference type="NCBI Taxonomy" id="6850"/>
    <lineage>
        <taxon>Eukaryota</taxon>
        <taxon>Metazoa</taxon>
        <taxon>Ecdysozoa</taxon>
        <taxon>Arthropoda</taxon>
        <taxon>Chelicerata</taxon>
        <taxon>Merostomata</taxon>
        <taxon>Xiphosura</taxon>
        <taxon>Limulidae</taxon>
        <taxon>Limulus</taxon>
    </lineage>
</organism>
<proteinExistence type="inferred from homology"/>
<evidence type="ECO:0000313" key="10">
    <source>
        <dbReference type="RefSeq" id="XP_013783452.2"/>
    </source>
</evidence>
<name>A0ABM1BJX0_LIMPO</name>
<keyword evidence="4 8" id="KW-0592">Phosphate transport</keyword>
<dbReference type="GeneID" id="106467632"/>
<dbReference type="PANTHER" id="PTHR11101">
    <property type="entry name" value="PHOSPHATE TRANSPORTER"/>
    <property type="match status" value="1"/>
</dbReference>
<dbReference type="Proteomes" id="UP000694941">
    <property type="component" value="Unplaced"/>
</dbReference>
<evidence type="ECO:0000256" key="8">
    <source>
        <dbReference type="RuleBase" id="RU363058"/>
    </source>
</evidence>
<gene>
    <name evidence="10" type="primary">LOC106467632</name>
</gene>
<sequence length="392" mass="43423">MVLKRTFEKDVASWFISPVLSGTVSVLIFIIIRHLILKKENQLDVGLMFLPFIYAFTIFVNVFSVVHDGPSVLKLDEIYWWGALIIGLGTAFITGIVVRCFVVPRLRRTILESLEANTNNISLKVIREDGFQVSEDSQSIMNGSSVMLNHPSSQNLIQEEEKAKNNDLKSADKLNGIAEIIKKKECHSLSYQYQPADEQYSNGTGEQEVKPSDSIESVQDDKAETRRLFSFLQILTAVFGSFAHGGNDVSNCFGPLVAVWLIFLAGDVQQKEQTPIYLLVYGGVGISLGLWIWGRRVMKTLGEDLTKITPSSGFTIEIGAAATVLLASKTGFPISTTHCKVGSVVFVGWTRMRKGVDWKLFRTIILAWVLTLPVTAGLSATCMAIFYGLKIV</sequence>
<evidence type="ECO:0000256" key="7">
    <source>
        <dbReference type="ARBA" id="ARBA00023136"/>
    </source>
</evidence>
<feature type="transmembrane region" description="Helical" evidence="8">
    <location>
        <begin position="12"/>
        <end position="33"/>
    </location>
</feature>
<comment type="subcellular location">
    <subcellularLocation>
        <location evidence="1 8">Membrane</location>
        <topology evidence="1 8">Multi-pass membrane protein</topology>
    </subcellularLocation>
</comment>
<keyword evidence="7 8" id="KW-0472">Membrane</keyword>
<accession>A0ABM1BJX0</accession>
<reference evidence="10" key="1">
    <citation type="submission" date="2025-08" db="UniProtKB">
        <authorList>
            <consortium name="RefSeq"/>
        </authorList>
    </citation>
    <scope>IDENTIFICATION</scope>
    <source>
        <tissue evidence="10">Muscle</tissue>
    </source>
</reference>
<dbReference type="InterPro" id="IPR001204">
    <property type="entry name" value="Phos_transporter"/>
</dbReference>
<protein>
    <recommendedName>
        <fullName evidence="8">Phosphate transporter</fullName>
    </recommendedName>
</protein>
<keyword evidence="5 8" id="KW-0812">Transmembrane</keyword>
<feature type="transmembrane region" description="Helical" evidence="8">
    <location>
        <begin position="276"/>
        <end position="293"/>
    </location>
</feature>
<comment type="similarity">
    <text evidence="2 8">Belongs to the inorganic phosphate transporter (PiT) (TC 2.A.20) family.</text>
</comment>
<keyword evidence="3 8" id="KW-0813">Transport</keyword>
<evidence type="ECO:0000256" key="3">
    <source>
        <dbReference type="ARBA" id="ARBA00022448"/>
    </source>
</evidence>
<dbReference type="Pfam" id="PF01384">
    <property type="entry name" value="PHO4"/>
    <property type="match status" value="1"/>
</dbReference>
<evidence type="ECO:0000256" key="4">
    <source>
        <dbReference type="ARBA" id="ARBA00022592"/>
    </source>
</evidence>
<keyword evidence="9" id="KW-1185">Reference proteome</keyword>
<feature type="transmembrane region" description="Helical" evidence="8">
    <location>
        <begin position="45"/>
        <end position="66"/>
    </location>
</feature>
<dbReference type="RefSeq" id="XP_013783452.2">
    <property type="nucleotide sequence ID" value="XM_013927998.2"/>
</dbReference>
<feature type="transmembrane region" description="Helical" evidence="8">
    <location>
        <begin position="228"/>
        <end position="246"/>
    </location>
</feature>
<feature type="transmembrane region" description="Helical" evidence="8">
    <location>
        <begin position="78"/>
        <end position="102"/>
    </location>
</feature>